<dbReference type="OrthoDB" id="10255964at2759"/>
<dbReference type="Gene3D" id="2.30.30.40">
    <property type="entry name" value="SH3 Domains"/>
    <property type="match status" value="3"/>
</dbReference>
<dbReference type="EMBL" id="CAJFCJ010000003">
    <property type="protein sequence ID" value="CAD5113088.1"/>
    <property type="molecule type" value="Genomic_DNA"/>
</dbReference>
<dbReference type="CDD" id="cd00174">
    <property type="entry name" value="SH3"/>
    <property type="match status" value="1"/>
</dbReference>
<dbReference type="InterPro" id="IPR001683">
    <property type="entry name" value="PX_dom"/>
</dbReference>
<dbReference type="GO" id="GO:0035091">
    <property type="term" value="F:phosphatidylinositol binding"/>
    <property type="evidence" value="ECO:0007669"/>
    <property type="project" value="InterPro"/>
</dbReference>
<feature type="region of interest" description="Disordered" evidence="3">
    <location>
        <begin position="121"/>
        <end position="140"/>
    </location>
</feature>
<dbReference type="SUPFAM" id="SSF64268">
    <property type="entry name" value="PX domain"/>
    <property type="match status" value="1"/>
</dbReference>
<evidence type="ECO:0000313" key="7">
    <source>
        <dbReference type="Proteomes" id="UP000549394"/>
    </source>
</evidence>
<feature type="compositionally biased region" description="Polar residues" evidence="3">
    <location>
        <begin position="131"/>
        <end position="140"/>
    </location>
</feature>
<dbReference type="SMART" id="SM00326">
    <property type="entry name" value="SH3"/>
    <property type="match status" value="3"/>
</dbReference>
<proteinExistence type="predicted"/>
<protein>
    <submittedName>
        <fullName evidence="6">DgyrCDS2282</fullName>
    </submittedName>
</protein>
<feature type="domain" description="PX" evidence="5">
    <location>
        <begin position="4"/>
        <end position="125"/>
    </location>
</feature>
<name>A0A7I8V9T0_9ANNE</name>
<dbReference type="SMART" id="SM00312">
    <property type="entry name" value="PX"/>
    <property type="match status" value="1"/>
</dbReference>
<sequence>MSGKTIHHIEIINCIKCKTEEKYYVYAIKLLWTDGTKNVVYRRYSEFRKLHVELVKSYPHLFKFGTNFEEIMPKFPPKHPRKCRQIAESRLKPLNDYCKSLQTLEKYFSRDILVQTFFSPKESDLDDNEPSRNNSSKNMEISTPRKLQEWLCIEDFCPEGEYEVAVKKFEIVRVMEKFDSGWWRISTEDGSIGCVPASYLQLSQNNVVLPEAKWYECIKPYSASTDDELSLELNQEVLITKTNVTGWWLGWYETKKVTEMFTLYLFSQRANGREGLIPKACIKEKTSNAADGNSFRKENFHLSVGLFKAIEDYAPVSDNCVKLNSGDIVCITAIYPDNCWMYGTKHLSRIPCDKKRCNKCGWIPAQFLIKVPDNSCSIASENGINGENISESTCESLDSHPVRGIFKL</sequence>
<evidence type="ECO:0000256" key="1">
    <source>
        <dbReference type="ARBA" id="ARBA00022443"/>
    </source>
</evidence>
<dbReference type="InterPro" id="IPR036871">
    <property type="entry name" value="PX_dom_sf"/>
</dbReference>
<dbReference type="AlphaFoldDB" id="A0A7I8V9T0"/>
<dbReference type="PROSITE" id="PS50002">
    <property type="entry name" value="SH3"/>
    <property type="match status" value="2"/>
</dbReference>
<dbReference type="PROSITE" id="PS50195">
    <property type="entry name" value="PX"/>
    <property type="match status" value="1"/>
</dbReference>
<evidence type="ECO:0000259" key="4">
    <source>
        <dbReference type="PROSITE" id="PS50002"/>
    </source>
</evidence>
<feature type="domain" description="SH3" evidence="4">
    <location>
        <begin position="145"/>
        <end position="205"/>
    </location>
</feature>
<accession>A0A7I8V9T0</accession>
<dbReference type="InterPro" id="IPR051228">
    <property type="entry name" value="NADPH_Oxidase/PX-Domain"/>
</dbReference>
<dbReference type="SUPFAM" id="SSF50044">
    <property type="entry name" value="SH3-domain"/>
    <property type="match status" value="3"/>
</dbReference>
<gene>
    <name evidence="6" type="ORF">DGYR_LOCUS2132</name>
</gene>
<evidence type="ECO:0000313" key="6">
    <source>
        <dbReference type="EMBL" id="CAD5113088.1"/>
    </source>
</evidence>
<feature type="domain" description="SH3" evidence="4">
    <location>
        <begin position="210"/>
        <end position="287"/>
    </location>
</feature>
<dbReference type="GO" id="GO:0005737">
    <property type="term" value="C:cytoplasm"/>
    <property type="evidence" value="ECO:0007669"/>
    <property type="project" value="TreeGrafter"/>
</dbReference>
<comment type="caution">
    <text evidence="6">The sequence shown here is derived from an EMBL/GenBank/DDBJ whole genome shotgun (WGS) entry which is preliminary data.</text>
</comment>
<dbReference type="PANTHER" id="PTHR15706">
    <property type="entry name" value="SH3 MULTIPLE DOMAIN"/>
    <property type="match status" value="1"/>
</dbReference>
<dbReference type="Pfam" id="PF00018">
    <property type="entry name" value="SH3_1"/>
    <property type="match status" value="1"/>
</dbReference>
<dbReference type="Pfam" id="PF00787">
    <property type="entry name" value="PX"/>
    <property type="match status" value="1"/>
</dbReference>
<organism evidence="6 7">
    <name type="scientific">Dimorphilus gyrociliatus</name>
    <dbReference type="NCBI Taxonomy" id="2664684"/>
    <lineage>
        <taxon>Eukaryota</taxon>
        <taxon>Metazoa</taxon>
        <taxon>Spiralia</taxon>
        <taxon>Lophotrochozoa</taxon>
        <taxon>Annelida</taxon>
        <taxon>Polychaeta</taxon>
        <taxon>Polychaeta incertae sedis</taxon>
        <taxon>Dinophilidae</taxon>
        <taxon>Dimorphilus</taxon>
    </lineage>
</organism>
<evidence type="ECO:0000259" key="5">
    <source>
        <dbReference type="PROSITE" id="PS50195"/>
    </source>
</evidence>
<dbReference type="PANTHER" id="PTHR15706:SF10">
    <property type="entry name" value="NADPH OXIDASE ORGANIZER 1"/>
    <property type="match status" value="1"/>
</dbReference>
<dbReference type="Gene3D" id="3.30.1520.10">
    <property type="entry name" value="Phox-like domain"/>
    <property type="match status" value="1"/>
</dbReference>
<dbReference type="GO" id="GO:0016176">
    <property type="term" value="F:superoxide-generating NADPH oxidase activator activity"/>
    <property type="evidence" value="ECO:0007669"/>
    <property type="project" value="TreeGrafter"/>
</dbReference>
<evidence type="ECO:0000256" key="3">
    <source>
        <dbReference type="SAM" id="MobiDB-lite"/>
    </source>
</evidence>
<dbReference type="InterPro" id="IPR001452">
    <property type="entry name" value="SH3_domain"/>
</dbReference>
<keyword evidence="7" id="KW-1185">Reference proteome</keyword>
<keyword evidence="1 2" id="KW-0728">SH3 domain</keyword>
<dbReference type="GO" id="GO:0042554">
    <property type="term" value="P:superoxide anion generation"/>
    <property type="evidence" value="ECO:0007669"/>
    <property type="project" value="TreeGrafter"/>
</dbReference>
<reference evidence="6 7" key="1">
    <citation type="submission" date="2020-08" db="EMBL/GenBank/DDBJ databases">
        <authorList>
            <person name="Hejnol A."/>
        </authorList>
    </citation>
    <scope>NUCLEOTIDE SEQUENCE [LARGE SCALE GENOMIC DNA]</scope>
</reference>
<dbReference type="InterPro" id="IPR036028">
    <property type="entry name" value="SH3-like_dom_sf"/>
</dbReference>
<evidence type="ECO:0000256" key="2">
    <source>
        <dbReference type="PROSITE-ProRule" id="PRU00192"/>
    </source>
</evidence>
<dbReference type="Proteomes" id="UP000549394">
    <property type="component" value="Unassembled WGS sequence"/>
</dbReference>